<dbReference type="InterPro" id="IPR002075">
    <property type="entry name" value="NTF2_dom"/>
</dbReference>
<reference evidence="7 8" key="1">
    <citation type="journal article" date="2017" name="Gigascience">
        <title>Genome sequence of the small brown planthopper, Laodelphax striatellus.</title>
        <authorList>
            <person name="Zhu J."/>
            <person name="Jiang F."/>
            <person name="Wang X."/>
            <person name="Yang P."/>
            <person name="Bao Y."/>
            <person name="Zhao W."/>
            <person name="Wang W."/>
            <person name="Lu H."/>
            <person name="Wang Q."/>
            <person name="Cui N."/>
            <person name="Li J."/>
            <person name="Chen X."/>
            <person name="Luo L."/>
            <person name="Yu J."/>
            <person name="Kang L."/>
            <person name="Cui F."/>
        </authorList>
    </citation>
    <scope>NUCLEOTIDE SEQUENCE [LARGE SCALE GENOMIC DNA]</scope>
    <source>
        <strain evidence="7">Lst14</strain>
    </source>
</reference>
<sequence length="144" mass="16518">MAFNDRNQNVKSDVEQACQVALDFVKRYYESLDRRRHLVSRLYQDTAILVWNGNGIMGKEEIQKFLSDLPSCDHTVKVLDSQKILDSAVSNQLAYSILATGTVKYTGKPMRQFAENFIIAAEGERWKIVSDSFRFQEFVSKDIA</sequence>
<evidence type="ECO:0000256" key="3">
    <source>
        <dbReference type="ARBA" id="ARBA00023242"/>
    </source>
</evidence>
<dbReference type="GO" id="GO:0015031">
    <property type="term" value="P:protein transport"/>
    <property type="evidence" value="ECO:0007669"/>
    <property type="project" value="UniProtKB-KW"/>
</dbReference>
<dbReference type="InParanoid" id="A0A482XQ28"/>
<dbReference type="CDD" id="cd00780">
    <property type="entry name" value="NTF2"/>
    <property type="match status" value="1"/>
</dbReference>
<proteinExistence type="predicted"/>
<comment type="caution">
    <text evidence="7">The sequence shown here is derived from an EMBL/GenBank/DDBJ whole genome shotgun (WGS) entry which is preliminary data.</text>
</comment>
<dbReference type="InterPro" id="IPR032710">
    <property type="entry name" value="NTF2-like_dom_sf"/>
</dbReference>
<dbReference type="GO" id="GO:0006913">
    <property type="term" value="P:nucleocytoplasmic transport"/>
    <property type="evidence" value="ECO:0007669"/>
    <property type="project" value="UniProtKB-UniRule"/>
</dbReference>
<dbReference type="SMR" id="A0A482XQ28"/>
<keyword evidence="8" id="KW-1185">Reference proteome</keyword>
<evidence type="ECO:0000256" key="5">
    <source>
        <dbReference type="RuleBase" id="RU369002"/>
    </source>
</evidence>
<dbReference type="Gene3D" id="3.10.450.50">
    <property type="match status" value="1"/>
</dbReference>
<gene>
    <name evidence="7" type="ORF">LSTR_LSTR002149</name>
</gene>
<comment type="function">
    <text evidence="5">Has a role in nuclear-cytoplasmic transport of proteins and mRNAs.</text>
</comment>
<dbReference type="InterPro" id="IPR045875">
    <property type="entry name" value="NTF2"/>
</dbReference>
<dbReference type="GO" id="GO:0005634">
    <property type="term" value="C:nucleus"/>
    <property type="evidence" value="ECO:0007669"/>
    <property type="project" value="UniProtKB-SubCell"/>
</dbReference>
<feature type="domain" description="NTF2" evidence="6">
    <location>
        <begin position="20"/>
        <end position="135"/>
    </location>
</feature>
<dbReference type="Proteomes" id="UP000291343">
    <property type="component" value="Unassembled WGS sequence"/>
</dbReference>
<evidence type="ECO:0000313" key="8">
    <source>
        <dbReference type="Proteomes" id="UP000291343"/>
    </source>
</evidence>
<dbReference type="PANTHER" id="PTHR12612">
    <property type="entry name" value="NUCLEAR TRANSPORT FACTOR 2"/>
    <property type="match status" value="1"/>
</dbReference>
<keyword evidence="3 5" id="KW-0539">Nucleus</keyword>
<organism evidence="7 8">
    <name type="scientific">Laodelphax striatellus</name>
    <name type="common">Small brown planthopper</name>
    <name type="synonym">Delphax striatella</name>
    <dbReference type="NCBI Taxonomy" id="195883"/>
    <lineage>
        <taxon>Eukaryota</taxon>
        <taxon>Metazoa</taxon>
        <taxon>Ecdysozoa</taxon>
        <taxon>Arthropoda</taxon>
        <taxon>Hexapoda</taxon>
        <taxon>Insecta</taxon>
        <taxon>Pterygota</taxon>
        <taxon>Neoptera</taxon>
        <taxon>Paraneoptera</taxon>
        <taxon>Hemiptera</taxon>
        <taxon>Auchenorrhyncha</taxon>
        <taxon>Fulgoroidea</taxon>
        <taxon>Delphacidae</taxon>
        <taxon>Criomorphinae</taxon>
        <taxon>Laodelphax</taxon>
    </lineage>
</organism>
<evidence type="ECO:0000259" key="6">
    <source>
        <dbReference type="PROSITE" id="PS50177"/>
    </source>
</evidence>
<dbReference type="GO" id="GO:0005737">
    <property type="term" value="C:cytoplasm"/>
    <property type="evidence" value="ECO:0007669"/>
    <property type="project" value="UniProtKB-SubCell"/>
</dbReference>
<name>A0A482XQ28_LAOST</name>
<protein>
    <recommendedName>
        <fullName evidence="4 5">NTF2-related export protein</fullName>
    </recommendedName>
</protein>
<dbReference type="PROSITE" id="PS50177">
    <property type="entry name" value="NTF2_DOMAIN"/>
    <property type="match status" value="1"/>
</dbReference>
<keyword evidence="1 5" id="KW-0813">Transport</keyword>
<dbReference type="EMBL" id="QKKF02002849">
    <property type="protein sequence ID" value="RZF48083.1"/>
    <property type="molecule type" value="Genomic_DNA"/>
</dbReference>
<dbReference type="GO" id="GO:0051028">
    <property type="term" value="P:mRNA transport"/>
    <property type="evidence" value="ECO:0007669"/>
    <property type="project" value="UniProtKB-UniRule"/>
</dbReference>
<dbReference type="SUPFAM" id="SSF54427">
    <property type="entry name" value="NTF2-like"/>
    <property type="match status" value="1"/>
</dbReference>
<dbReference type="InterPro" id="IPR018222">
    <property type="entry name" value="Nuclear_transport_factor_2_euk"/>
</dbReference>
<dbReference type="FunFam" id="3.10.450.50:FF:000006">
    <property type="entry name" value="NTF2-related export protein 2 isoform 1"/>
    <property type="match status" value="1"/>
</dbReference>
<evidence type="ECO:0000256" key="1">
    <source>
        <dbReference type="ARBA" id="ARBA00022448"/>
    </source>
</evidence>
<evidence type="ECO:0000256" key="2">
    <source>
        <dbReference type="ARBA" id="ARBA00022927"/>
    </source>
</evidence>
<evidence type="ECO:0000313" key="7">
    <source>
        <dbReference type="EMBL" id="RZF48083.1"/>
    </source>
</evidence>
<dbReference type="AlphaFoldDB" id="A0A482XQ28"/>
<accession>A0A482XQ28</accession>
<dbReference type="Pfam" id="PF02136">
    <property type="entry name" value="NTF2"/>
    <property type="match status" value="1"/>
</dbReference>
<dbReference type="STRING" id="195883.A0A482XQ28"/>
<keyword evidence="5" id="KW-0963">Cytoplasm</keyword>
<evidence type="ECO:0000256" key="4">
    <source>
        <dbReference type="ARBA" id="ARBA00070836"/>
    </source>
</evidence>
<dbReference type="OrthoDB" id="25408at2759"/>
<dbReference type="FunCoup" id="A0A482XQ28">
    <property type="interactions" value="1290"/>
</dbReference>
<comment type="subcellular location">
    <subcellularLocation>
        <location evidence="5">Cytoplasm</location>
    </subcellularLocation>
    <subcellularLocation>
        <location evidence="5">Nucleus</location>
    </subcellularLocation>
</comment>
<keyword evidence="2 5" id="KW-0653">Protein transport</keyword>